<dbReference type="EMBL" id="BRXW01000110">
    <property type="protein sequence ID" value="GMI07255.1"/>
    <property type="molecule type" value="Genomic_DNA"/>
</dbReference>
<comment type="caution">
    <text evidence="1">The sequence shown here is derived from an EMBL/GenBank/DDBJ whole genome shotgun (WGS) entry which is preliminary data.</text>
</comment>
<evidence type="ECO:0000313" key="2">
    <source>
        <dbReference type="Proteomes" id="UP001165122"/>
    </source>
</evidence>
<proteinExistence type="predicted"/>
<accession>A0A9W7F8F8</accession>
<name>A0A9W7F8F8_9STRA</name>
<sequence length="200" mass="23045">MKSELSHLLPPTSTVRSVLTSSLNPSASDALILGCTIRKHAASPSGGTHRRRVYFNFEDCTLRVEHLIPLVQSFMSAQKGIYYIYKCYRAKEWRKSRKGKERMTRNKGGTAPYLDERMNDRTLSLVQRGNGESLVATFDTVEEYNLWLEALNCMQACTEQYFSFFFHELEEEQCKKNLMRIGQSNGVWSSLRKKKGKENL</sequence>
<protein>
    <recommendedName>
        <fullName evidence="3">PH domain-containing protein</fullName>
    </recommendedName>
</protein>
<evidence type="ECO:0008006" key="3">
    <source>
        <dbReference type="Google" id="ProtNLM"/>
    </source>
</evidence>
<organism evidence="1 2">
    <name type="scientific">Triparma laevis f. longispina</name>
    <dbReference type="NCBI Taxonomy" id="1714387"/>
    <lineage>
        <taxon>Eukaryota</taxon>
        <taxon>Sar</taxon>
        <taxon>Stramenopiles</taxon>
        <taxon>Ochrophyta</taxon>
        <taxon>Bolidophyceae</taxon>
        <taxon>Parmales</taxon>
        <taxon>Triparmaceae</taxon>
        <taxon>Triparma</taxon>
    </lineage>
</organism>
<dbReference type="OrthoDB" id="198353at2759"/>
<evidence type="ECO:0000313" key="1">
    <source>
        <dbReference type="EMBL" id="GMI07255.1"/>
    </source>
</evidence>
<keyword evidence="2" id="KW-1185">Reference proteome</keyword>
<dbReference type="Proteomes" id="UP001165122">
    <property type="component" value="Unassembled WGS sequence"/>
</dbReference>
<reference evidence="2" key="1">
    <citation type="journal article" date="2023" name="Commun. Biol.">
        <title>Genome analysis of Parmales, the sister group of diatoms, reveals the evolutionary specialization of diatoms from phago-mixotrophs to photoautotrophs.</title>
        <authorList>
            <person name="Ban H."/>
            <person name="Sato S."/>
            <person name="Yoshikawa S."/>
            <person name="Yamada K."/>
            <person name="Nakamura Y."/>
            <person name="Ichinomiya M."/>
            <person name="Sato N."/>
            <person name="Blanc-Mathieu R."/>
            <person name="Endo H."/>
            <person name="Kuwata A."/>
            <person name="Ogata H."/>
        </authorList>
    </citation>
    <scope>NUCLEOTIDE SEQUENCE [LARGE SCALE GENOMIC DNA]</scope>
    <source>
        <strain evidence="2">NIES 3700</strain>
    </source>
</reference>
<gene>
    <name evidence="1" type="ORF">TrLO_g6086</name>
</gene>
<dbReference type="AlphaFoldDB" id="A0A9W7F8F8"/>